<comment type="caution">
    <text evidence="2">The sequence shown here is derived from an EMBL/GenBank/DDBJ whole genome shotgun (WGS) entry which is preliminary data.</text>
</comment>
<sequence>MGPALFSELNEPLLSRITSGPRPSSKTEMHTVDCGTQKILHLLQIFDFSHRLRYLENSEAKPVPDESEGESVEEDQLLRVRADKMDLDCYERLMGPHDDYPDVPDIKISHLVEPLTKTKHNEWAFEEDVSWRKSILHMYRPLSRIHTEAAYDRLEQFVKSMGQPIHDGQDEVPAQWIEAFEKYDVPLPLIIHYERCLRSPILFRVIPITKDPNQLIGQPYYNSSDDLCDRGEDRDANEHDWESCTQELTIDPHGGLWIHNFRRHYSYFARSWDELIQGGIDQYQEGSEEEDDFTEEEWRSDRSLDQFAKYFLRSYSR</sequence>
<dbReference type="EMBL" id="MDYQ01000128">
    <property type="protein sequence ID" value="PRP81299.1"/>
    <property type="molecule type" value="Genomic_DNA"/>
</dbReference>
<feature type="region of interest" description="Disordered" evidence="1">
    <location>
        <begin position="1"/>
        <end position="30"/>
    </location>
</feature>
<dbReference type="InParanoid" id="A0A2P6NBH2"/>
<evidence type="ECO:0000256" key="1">
    <source>
        <dbReference type="SAM" id="MobiDB-lite"/>
    </source>
</evidence>
<name>A0A2P6NBH2_9EUKA</name>
<organism evidence="2 3">
    <name type="scientific">Planoprotostelium fungivorum</name>
    <dbReference type="NCBI Taxonomy" id="1890364"/>
    <lineage>
        <taxon>Eukaryota</taxon>
        <taxon>Amoebozoa</taxon>
        <taxon>Evosea</taxon>
        <taxon>Variosea</taxon>
        <taxon>Cavosteliida</taxon>
        <taxon>Cavosteliaceae</taxon>
        <taxon>Planoprotostelium</taxon>
    </lineage>
</organism>
<dbReference type="Proteomes" id="UP000241769">
    <property type="component" value="Unassembled WGS sequence"/>
</dbReference>
<dbReference type="AlphaFoldDB" id="A0A2P6NBH2"/>
<proteinExistence type="predicted"/>
<accession>A0A2P6NBH2</accession>
<keyword evidence="3" id="KW-1185">Reference proteome</keyword>
<protein>
    <submittedName>
        <fullName evidence="2">Uncharacterized protein</fullName>
    </submittedName>
</protein>
<gene>
    <name evidence="2" type="ORF">PROFUN_04534</name>
</gene>
<reference evidence="2 3" key="1">
    <citation type="journal article" date="2018" name="Genome Biol. Evol.">
        <title>Multiple Roots of Fruiting Body Formation in Amoebozoa.</title>
        <authorList>
            <person name="Hillmann F."/>
            <person name="Forbes G."/>
            <person name="Novohradska S."/>
            <person name="Ferling I."/>
            <person name="Riege K."/>
            <person name="Groth M."/>
            <person name="Westermann M."/>
            <person name="Marz M."/>
            <person name="Spaller T."/>
            <person name="Winckler T."/>
            <person name="Schaap P."/>
            <person name="Glockner G."/>
        </authorList>
    </citation>
    <scope>NUCLEOTIDE SEQUENCE [LARGE SCALE GENOMIC DNA]</scope>
    <source>
        <strain evidence="2 3">Jena</strain>
    </source>
</reference>
<evidence type="ECO:0000313" key="2">
    <source>
        <dbReference type="EMBL" id="PRP81299.1"/>
    </source>
</evidence>
<evidence type="ECO:0000313" key="3">
    <source>
        <dbReference type="Proteomes" id="UP000241769"/>
    </source>
</evidence>